<accession>A0A542CU32</accession>
<name>A0A542CU32_AMYCI</name>
<reference evidence="4 5" key="1">
    <citation type="submission" date="2019-06" db="EMBL/GenBank/DDBJ databases">
        <title>Sequencing the genomes of 1000 actinobacteria strains.</title>
        <authorList>
            <person name="Klenk H.-P."/>
        </authorList>
    </citation>
    <scope>NUCLEOTIDE SEQUENCE [LARGE SCALE GENOMIC DNA]</scope>
    <source>
        <strain evidence="4 5">DSM 45679</strain>
    </source>
</reference>
<gene>
    <name evidence="4" type="ORF">FB471_6463</name>
</gene>
<feature type="transmembrane region" description="Helical" evidence="1">
    <location>
        <begin position="386"/>
        <end position="405"/>
    </location>
</feature>
<feature type="transmembrane region" description="Helical" evidence="1">
    <location>
        <begin position="347"/>
        <end position="365"/>
    </location>
</feature>
<dbReference type="PANTHER" id="PTHR23028">
    <property type="entry name" value="ACETYLTRANSFERASE"/>
    <property type="match status" value="1"/>
</dbReference>
<feature type="transmembrane region" description="Helical" evidence="1">
    <location>
        <begin position="175"/>
        <end position="193"/>
    </location>
</feature>
<feature type="transmembrane region" description="Helical" evidence="1">
    <location>
        <begin position="319"/>
        <end position="341"/>
    </location>
</feature>
<feature type="transmembrane region" description="Helical" evidence="1">
    <location>
        <begin position="200"/>
        <end position="221"/>
    </location>
</feature>
<keyword evidence="1" id="KW-0812">Transmembrane</keyword>
<dbReference type="AlphaFoldDB" id="A0A542CU32"/>
<feature type="domain" description="SGNH" evidence="3">
    <location>
        <begin position="472"/>
        <end position="684"/>
    </location>
</feature>
<dbReference type="PANTHER" id="PTHR23028:SF53">
    <property type="entry name" value="ACYL_TRANSF_3 DOMAIN-CONTAINING PROTEIN"/>
    <property type="match status" value="1"/>
</dbReference>
<dbReference type="GO" id="GO:0016747">
    <property type="term" value="F:acyltransferase activity, transferring groups other than amino-acyl groups"/>
    <property type="evidence" value="ECO:0007669"/>
    <property type="project" value="InterPro"/>
</dbReference>
<dbReference type="InterPro" id="IPR050879">
    <property type="entry name" value="Acyltransferase_3"/>
</dbReference>
<dbReference type="InterPro" id="IPR043968">
    <property type="entry name" value="SGNH"/>
</dbReference>
<feature type="transmembrane region" description="Helical" evidence="1">
    <location>
        <begin position="259"/>
        <end position="281"/>
    </location>
</feature>
<evidence type="ECO:0000256" key="1">
    <source>
        <dbReference type="SAM" id="Phobius"/>
    </source>
</evidence>
<dbReference type="Pfam" id="PF01757">
    <property type="entry name" value="Acyl_transf_3"/>
    <property type="match status" value="1"/>
</dbReference>
<protein>
    <submittedName>
        <fullName evidence="4">Peptidoglycan/LPS O-acetylase OafA/YrhL</fullName>
    </submittedName>
</protein>
<dbReference type="GO" id="GO:0016020">
    <property type="term" value="C:membrane"/>
    <property type="evidence" value="ECO:0007669"/>
    <property type="project" value="TreeGrafter"/>
</dbReference>
<feature type="domain" description="Acyltransferase 3" evidence="2">
    <location>
        <begin position="39"/>
        <end position="366"/>
    </location>
</feature>
<proteinExistence type="predicted"/>
<evidence type="ECO:0000259" key="3">
    <source>
        <dbReference type="Pfam" id="PF19040"/>
    </source>
</evidence>
<evidence type="ECO:0000259" key="2">
    <source>
        <dbReference type="Pfam" id="PF01757"/>
    </source>
</evidence>
<dbReference type="EMBL" id="VFML01000002">
    <property type="protein sequence ID" value="TQI94300.1"/>
    <property type="molecule type" value="Genomic_DNA"/>
</dbReference>
<sequence length="693" mass="75994">MTELPSVPRTIEMSLLRADPPVPTRAPPNAPSARRYRPELQGLRALAAVLVVVYHVWFGRISGGVDVFFLISGFLITGQLVRASERGGIGFRSMWGRMIKRLFPAALTVLTAIIVAGWLLLPQGRWTQTISEVFASALYVENWRLVADSVDYFAQHNTASVVQHFWSLSIQGQFYLVWPLLVALVALVARWAGRGLRGSMALTLLVLFATSLAYSVVLTGIDQPMAYFHSLTRVWEFALGGLLALGIQLLTLPRPVRVLLGWLGVAGLVSCGLLLQVGSVFPGYAALWPTMSALLVLLAGATASPVGADRLLSSRPLEYVGNLSYALYLWHWPVLLFYLVLRDRAEAGIAGGALVIGLSVVLAALTHHLIETPARESRFSPALRWGAYRFGVLTLMPVLVLAGAWQVTAEQWAAVTITADDPDHPGALARAEGFEYTGATDPGLMPSFVSLHEDFAGIRQELCTTIPARVEVELCSTDTEGPPGRRIVVVGDSHPGQFLGALLPIAERRNWQVSSLLRGGCPFSTESDIVPGDQPCMDWNADVIDQIARIRPDVVFTTATREVRMGLTEYTPPGYVAQWRKLAELDIPVVAVRDNPRYDFEPSSCVERYGQDAEVCARPRAELLSPEPPYAGMSVLPDNVHFLDFSDYFCTERLCPPAIGNVLVYMDNNHISATYMTTMAPIVEEKLTSTLNW</sequence>
<dbReference type="GO" id="GO:0009103">
    <property type="term" value="P:lipopolysaccharide biosynthetic process"/>
    <property type="evidence" value="ECO:0007669"/>
    <property type="project" value="TreeGrafter"/>
</dbReference>
<keyword evidence="1" id="KW-0472">Membrane</keyword>
<evidence type="ECO:0000313" key="4">
    <source>
        <dbReference type="EMBL" id="TQI94300.1"/>
    </source>
</evidence>
<organism evidence="4 5">
    <name type="scientific">Amycolatopsis cihanbeyliensis</name>
    <dbReference type="NCBI Taxonomy" id="1128664"/>
    <lineage>
        <taxon>Bacteria</taxon>
        <taxon>Bacillati</taxon>
        <taxon>Actinomycetota</taxon>
        <taxon>Actinomycetes</taxon>
        <taxon>Pseudonocardiales</taxon>
        <taxon>Pseudonocardiaceae</taxon>
        <taxon>Amycolatopsis</taxon>
    </lineage>
</organism>
<dbReference type="Pfam" id="PF19040">
    <property type="entry name" value="SGNH"/>
    <property type="match status" value="1"/>
</dbReference>
<feature type="transmembrane region" description="Helical" evidence="1">
    <location>
        <begin position="233"/>
        <end position="252"/>
    </location>
</feature>
<feature type="transmembrane region" description="Helical" evidence="1">
    <location>
        <begin position="64"/>
        <end position="81"/>
    </location>
</feature>
<feature type="transmembrane region" description="Helical" evidence="1">
    <location>
        <begin position="42"/>
        <end position="58"/>
    </location>
</feature>
<keyword evidence="1" id="KW-1133">Transmembrane helix</keyword>
<comment type="caution">
    <text evidence="4">The sequence shown here is derived from an EMBL/GenBank/DDBJ whole genome shotgun (WGS) entry which is preliminary data.</text>
</comment>
<evidence type="ECO:0000313" key="5">
    <source>
        <dbReference type="Proteomes" id="UP000320876"/>
    </source>
</evidence>
<dbReference type="InterPro" id="IPR002656">
    <property type="entry name" value="Acyl_transf_3_dom"/>
</dbReference>
<feature type="transmembrane region" description="Helical" evidence="1">
    <location>
        <begin position="102"/>
        <end position="121"/>
    </location>
</feature>
<dbReference type="Proteomes" id="UP000320876">
    <property type="component" value="Unassembled WGS sequence"/>
</dbReference>
<keyword evidence="5" id="KW-1185">Reference proteome</keyword>